<evidence type="ECO:0008006" key="3">
    <source>
        <dbReference type="Google" id="ProtNLM"/>
    </source>
</evidence>
<dbReference type="KEGG" id="ccb:Clocel_0975"/>
<reference evidence="1 2" key="1">
    <citation type="submission" date="2010-08" db="EMBL/GenBank/DDBJ databases">
        <title>Complete sequence of Clostridium cellulovorans 743B.</title>
        <authorList>
            <consortium name="US DOE Joint Genome Institute"/>
            <person name="Lucas S."/>
            <person name="Copeland A."/>
            <person name="Lapidus A."/>
            <person name="Cheng J.-F."/>
            <person name="Bruce D."/>
            <person name="Goodwin L."/>
            <person name="Pitluck S."/>
            <person name="Chertkov O."/>
            <person name="Detter J.C."/>
            <person name="Han C."/>
            <person name="Tapia R."/>
            <person name="Land M."/>
            <person name="Hauser L."/>
            <person name="Chang Y.-J."/>
            <person name="Jeffries C."/>
            <person name="Kyrpides N."/>
            <person name="Ivanova N."/>
            <person name="Mikhailova N."/>
            <person name="Hemme C.L."/>
            <person name="Woyke T."/>
        </authorList>
    </citation>
    <scope>NUCLEOTIDE SEQUENCE [LARGE SCALE GENOMIC DNA]</scope>
    <source>
        <strain evidence="2">ATCC 35296 / DSM 3052 / OCM 3 / 743B</strain>
    </source>
</reference>
<dbReference type="HOGENOM" id="CLU_975581_0_0_9"/>
<name>D9STC5_CLOC7</name>
<protein>
    <recommendedName>
        <fullName evidence="3">PepSY domain-containing protein</fullName>
    </recommendedName>
</protein>
<evidence type="ECO:0000313" key="2">
    <source>
        <dbReference type="Proteomes" id="UP000002730"/>
    </source>
</evidence>
<dbReference type="RefSeq" id="WP_010076412.1">
    <property type="nucleotide sequence ID" value="NC_014393.1"/>
</dbReference>
<sequence>MRKKYIILALISTLAIGLAAYNVVGKDMIANTGSGKSFSIFTSSKEKLAKDKSEEIISLINQLEKTSSSDIKAKKLSSDSTFKKDTNIHGQKKLIVSDEKLEVELDEAGELVKYTNNEMVEFIKSSSENDMKEEPNLDALRKRAKDILKCLNISFYDEENFASGIGDKYIDFTFPRSYEGYAFDGDFAKVIFDKATGEIACISKQFYSKEPKSVSVELSEDDAKESAITLSGKETIKSVKLRIVKKNTNSSSSSTRLAYIVTFENDNAVWIDAKDGSRLAGVQTK</sequence>
<dbReference type="EMBL" id="CP002160">
    <property type="protein sequence ID" value="ADL50741.1"/>
    <property type="molecule type" value="Genomic_DNA"/>
</dbReference>
<keyword evidence="2" id="KW-1185">Reference proteome</keyword>
<accession>D9STC5</accession>
<dbReference type="AlphaFoldDB" id="D9STC5"/>
<evidence type="ECO:0000313" key="1">
    <source>
        <dbReference type="EMBL" id="ADL50741.1"/>
    </source>
</evidence>
<gene>
    <name evidence="1" type="ordered locus">Clocel_0975</name>
</gene>
<organism evidence="1 2">
    <name type="scientific">Clostridium cellulovorans (strain ATCC 35296 / DSM 3052 / OCM 3 / 743B)</name>
    <dbReference type="NCBI Taxonomy" id="573061"/>
    <lineage>
        <taxon>Bacteria</taxon>
        <taxon>Bacillati</taxon>
        <taxon>Bacillota</taxon>
        <taxon>Clostridia</taxon>
        <taxon>Eubacteriales</taxon>
        <taxon>Clostridiaceae</taxon>
        <taxon>Clostridium</taxon>
    </lineage>
</organism>
<proteinExistence type="predicted"/>
<dbReference type="Proteomes" id="UP000002730">
    <property type="component" value="Chromosome"/>
</dbReference>